<name>A0A0G0M729_9BACT</name>
<evidence type="ECO:0008006" key="3">
    <source>
        <dbReference type="Google" id="ProtNLM"/>
    </source>
</evidence>
<proteinExistence type="predicted"/>
<gene>
    <name evidence="1" type="ORF">US90_C0016G0001</name>
</gene>
<dbReference type="AlphaFoldDB" id="A0A0G0M729"/>
<accession>A0A0G0M729</accession>
<dbReference type="Proteomes" id="UP000034406">
    <property type="component" value="Unassembled WGS sequence"/>
</dbReference>
<evidence type="ECO:0000313" key="1">
    <source>
        <dbReference type="EMBL" id="KKQ69499.1"/>
    </source>
</evidence>
<dbReference type="NCBIfam" id="TIGR02532">
    <property type="entry name" value="IV_pilin_GFxxxE"/>
    <property type="match status" value="1"/>
</dbReference>
<feature type="non-terminal residue" evidence="1">
    <location>
        <position position="44"/>
    </location>
</feature>
<dbReference type="Pfam" id="PF07963">
    <property type="entry name" value="N_methyl"/>
    <property type="match status" value="1"/>
</dbReference>
<dbReference type="InterPro" id="IPR012902">
    <property type="entry name" value="N_methyl_site"/>
</dbReference>
<sequence>MGGENYFLGAGFYVRDMVNLIMKKMQGFTLMEMVVAMTIMLMLI</sequence>
<comment type="caution">
    <text evidence="1">The sequence shown here is derived from an EMBL/GenBank/DDBJ whole genome shotgun (WGS) entry which is preliminary data.</text>
</comment>
<dbReference type="EMBL" id="LBUT01000016">
    <property type="protein sequence ID" value="KKQ69499.1"/>
    <property type="molecule type" value="Genomic_DNA"/>
</dbReference>
<organism evidence="1 2">
    <name type="scientific">Candidatus Shapirobacteria bacterium GW2011_GWE2_38_30</name>
    <dbReference type="NCBI Taxonomy" id="1618490"/>
    <lineage>
        <taxon>Bacteria</taxon>
        <taxon>Candidatus Shapironibacteriota</taxon>
    </lineage>
</organism>
<protein>
    <recommendedName>
        <fullName evidence="3">Prepilin-type N-terminal cleavage/methylation domain-containing protein</fullName>
    </recommendedName>
</protein>
<reference evidence="1 2" key="1">
    <citation type="journal article" date="2015" name="Nature">
        <title>rRNA introns, odd ribosomes, and small enigmatic genomes across a large radiation of phyla.</title>
        <authorList>
            <person name="Brown C.T."/>
            <person name="Hug L.A."/>
            <person name="Thomas B.C."/>
            <person name="Sharon I."/>
            <person name="Castelle C.J."/>
            <person name="Singh A."/>
            <person name="Wilkins M.J."/>
            <person name="Williams K.H."/>
            <person name="Banfield J.F."/>
        </authorList>
    </citation>
    <scope>NUCLEOTIDE SEQUENCE [LARGE SCALE GENOMIC DNA]</scope>
</reference>
<dbReference type="STRING" id="1618490.US90_C0016G0001"/>
<evidence type="ECO:0000313" key="2">
    <source>
        <dbReference type="Proteomes" id="UP000034406"/>
    </source>
</evidence>